<reference evidence="2 3" key="1">
    <citation type="submission" date="2016-03" db="EMBL/GenBank/DDBJ databases">
        <title>Whole genome sequencing of Grifola frondosa 9006-11.</title>
        <authorList>
            <person name="Min B."/>
            <person name="Park H."/>
            <person name="Kim J.-G."/>
            <person name="Cho H."/>
            <person name="Oh Y.-L."/>
            <person name="Kong W.-S."/>
            <person name="Choi I.-G."/>
        </authorList>
    </citation>
    <scope>NUCLEOTIDE SEQUENCE [LARGE SCALE GENOMIC DNA]</scope>
    <source>
        <strain evidence="2 3">9006-11</strain>
    </source>
</reference>
<name>A0A1C7LQS3_GRIFR</name>
<keyword evidence="3" id="KW-1185">Reference proteome</keyword>
<dbReference type="EMBL" id="LUGG01000025">
    <property type="protein sequence ID" value="OBZ67111.1"/>
    <property type="molecule type" value="Genomic_DNA"/>
</dbReference>
<organism evidence="2 3">
    <name type="scientific">Grifola frondosa</name>
    <name type="common">Maitake</name>
    <name type="synonym">Polyporus frondosus</name>
    <dbReference type="NCBI Taxonomy" id="5627"/>
    <lineage>
        <taxon>Eukaryota</taxon>
        <taxon>Fungi</taxon>
        <taxon>Dikarya</taxon>
        <taxon>Basidiomycota</taxon>
        <taxon>Agaricomycotina</taxon>
        <taxon>Agaricomycetes</taxon>
        <taxon>Polyporales</taxon>
        <taxon>Grifolaceae</taxon>
        <taxon>Grifola</taxon>
    </lineage>
</organism>
<dbReference type="AlphaFoldDB" id="A0A1C7LQS3"/>
<dbReference type="Proteomes" id="UP000092993">
    <property type="component" value="Unassembled WGS sequence"/>
</dbReference>
<feature type="compositionally biased region" description="Basic and acidic residues" evidence="1">
    <location>
        <begin position="62"/>
        <end position="75"/>
    </location>
</feature>
<sequence>MGENATCEIDANDIQRQALTAMECGGVGRSERKLSSYESMVRLEYLCECYAREDDVFGTNRADTRYPFEHPDSDKMGSNGSDDDSGVFDYTSRGGEIAHDSVNTVHLHIKRVRRNAWKSTTLNVQK</sequence>
<evidence type="ECO:0000256" key="1">
    <source>
        <dbReference type="SAM" id="MobiDB-lite"/>
    </source>
</evidence>
<gene>
    <name evidence="2" type="ORF">A0H81_12906</name>
</gene>
<evidence type="ECO:0000313" key="2">
    <source>
        <dbReference type="EMBL" id="OBZ67111.1"/>
    </source>
</evidence>
<proteinExistence type="predicted"/>
<comment type="caution">
    <text evidence="2">The sequence shown here is derived from an EMBL/GenBank/DDBJ whole genome shotgun (WGS) entry which is preliminary data.</text>
</comment>
<evidence type="ECO:0000313" key="3">
    <source>
        <dbReference type="Proteomes" id="UP000092993"/>
    </source>
</evidence>
<feature type="region of interest" description="Disordered" evidence="1">
    <location>
        <begin position="62"/>
        <end position="90"/>
    </location>
</feature>
<accession>A0A1C7LQS3</accession>
<protein>
    <submittedName>
        <fullName evidence="2">Uncharacterized protein</fullName>
    </submittedName>
</protein>